<evidence type="ECO:0000256" key="1">
    <source>
        <dbReference type="ARBA" id="ARBA00022737"/>
    </source>
</evidence>
<dbReference type="PANTHER" id="PTHR13780">
    <property type="entry name" value="AMP-ACTIVATED PROTEIN KINASE, GAMMA REGULATORY SUBUNIT"/>
    <property type="match status" value="1"/>
</dbReference>
<feature type="compositionally biased region" description="Polar residues" evidence="4">
    <location>
        <begin position="37"/>
        <end position="46"/>
    </location>
</feature>
<evidence type="ECO:0000256" key="4">
    <source>
        <dbReference type="SAM" id="MobiDB-lite"/>
    </source>
</evidence>
<dbReference type="InterPro" id="IPR050511">
    <property type="entry name" value="AMPK_gamma/SDS23_families"/>
</dbReference>
<gene>
    <name evidence="6" type="ORF">DFA_11426</name>
</gene>
<proteinExistence type="predicted"/>
<accession>F4QCT3</accession>
<evidence type="ECO:0000256" key="3">
    <source>
        <dbReference type="PROSITE-ProRule" id="PRU00703"/>
    </source>
</evidence>
<feature type="domain" description="CBS" evidence="5">
    <location>
        <begin position="100"/>
        <end position="165"/>
    </location>
</feature>
<feature type="compositionally biased region" description="Polar residues" evidence="4">
    <location>
        <begin position="56"/>
        <end position="68"/>
    </location>
</feature>
<dbReference type="OrthoDB" id="20351at2759"/>
<evidence type="ECO:0000313" key="7">
    <source>
        <dbReference type="Proteomes" id="UP000007797"/>
    </source>
</evidence>
<keyword evidence="1" id="KW-0677">Repeat</keyword>
<evidence type="ECO:0000259" key="5">
    <source>
        <dbReference type="PROSITE" id="PS51371"/>
    </source>
</evidence>
<organism evidence="6 7">
    <name type="scientific">Cavenderia fasciculata</name>
    <name type="common">Slime mold</name>
    <name type="synonym">Dictyostelium fasciculatum</name>
    <dbReference type="NCBI Taxonomy" id="261658"/>
    <lineage>
        <taxon>Eukaryota</taxon>
        <taxon>Amoebozoa</taxon>
        <taxon>Evosea</taxon>
        <taxon>Eumycetozoa</taxon>
        <taxon>Dictyostelia</taxon>
        <taxon>Acytosteliales</taxon>
        <taxon>Cavenderiaceae</taxon>
        <taxon>Cavenderia</taxon>
    </lineage>
</organism>
<dbReference type="SMART" id="SM00116">
    <property type="entry name" value="CBS"/>
    <property type="match status" value="2"/>
</dbReference>
<keyword evidence="7" id="KW-1185">Reference proteome</keyword>
<keyword evidence="2 3" id="KW-0129">CBS domain</keyword>
<feature type="region of interest" description="Disordered" evidence="4">
    <location>
        <begin position="1"/>
        <end position="70"/>
    </location>
</feature>
<dbReference type="EMBL" id="GL883029">
    <property type="protein sequence ID" value="EGG13665.1"/>
    <property type="molecule type" value="Genomic_DNA"/>
</dbReference>
<dbReference type="Pfam" id="PF00571">
    <property type="entry name" value="CBS"/>
    <property type="match status" value="1"/>
</dbReference>
<dbReference type="InterPro" id="IPR046342">
    <property type="entry name" value="CBS_dom_sf"/>
</dbReference>
<dbReference type="AlphaFoldDB" id="F4QCT3"/>
<dbReference type="Gene3D" id="3.10.580.10">
    <property type="entry name" value="CBS-domain"/>
    <property type="match status" value="2"/>
</dbReference>
<reference evidence="7" key="1">
    <citation type="journal article" date="2011" name="Genome Res.">
        <title>Phylogeny-wide analysis of social amoeba genomes highlights ancient origins for complex intercellular communication.</title>
        <authorList>
            <person name="Heidel A.J."/>
            <person name="Lawal H.M."/>
            <person name="Felder M."/>
            <person name="Schilde C."/>
            <person name="Helps N.R."/>
            <person name="Tunggal B."/>
            <person name="Rivero F."/>
            <person name="John U."/>
            <person name="Schleicher M."/>
            <person name="Eichinger L."/>
            <person name="Platzer M."/>
            <person name="Noegel A.A."/>
            <person name="Schaap P."/>
            <person name="Gloeckner G."/>
        </authorList>
    </citation>
    <scope>NUCLEOTIDE SEQUENCE [LARGE SCALE GENOMIC DNA]</scope>
    <source>
        <strain evidence="7">SH3</strain>
    </source>
</reference>
<evidence type="ECO:0000256" key="2">
    <source>
        <dbReference type="ARBA" id="ARBA00023122"/>
    </source>
</evidence>
<protein>
    <recommendedName>
        <fullName evidence="5">CBS domain-containing protein</fullName>
    </recommendedName>
</protein>
<dbReference type="GeneID" id="14865446"/>
<evidence type="ECO:0000313" key="6">
    <source>
        <dbReference type="EMBL" id="EGG13665.1"/>
    </source>
</evidence>
<dbReference type="Proteomes" id="UP000007797">
    <property type="component" value="Unassembled WGS sequence"/>
</dbReference>
<dbReference type="PROSITE" id="PS51371">
    <property type="entry name" value="CBS"/>
    <property type="match status" value="1"/>
</dbReference>
<feature type="compositionally biased region" description="Polar residues" evidence="4">
    <location>
        <begin position="13"/>
        <end position="30"/>
    </location>
</feature>
<sequence length="393" mass="43337">MADDLLNEEKEASATQQQATNIPTPSSAVINNNNNNTAMTISPTLDQQKQQQQQQPTNTVTSTPQFKQPSLKDNHSVVFNALNNITVGELLNYYKLQPGHHPKPLVVLNVDNTISDALQLFSDNNIIGAPVLESKDGPFGYRLKGVVDVVDIVLFYNSISQRHKESSLSISSFFSQPIKQTMNFFGVQDADRITEDVSLLRACECFLSTVAPFRAHRISILSKDQKDADHVVGSLSLRNILSLTHSYQSLLSSHAKKKAKELRILKPFVSVNASTMIGEALSLLPSNRISGIAVLDNNTGHILTTLNCSDLRGLKSIDAIKYNEISVLDFLNDVHGGKLKEPVCFQESNSTLSELIEKSCETNVLNMYYIDEKTLMPLARTSIADLCDAILSC</sequence>
<dbReference type="OMA" id="HICHIVT"/>
<dbReference type="InterPro" id="IPR000644">
    <property type="entry name" value="CBS_dom"/>
</dbReference>
<dbReference type="SUPFAM" id="SSF54631">
    <property type="entry name" value="CBS-domain pair"/>
    <property type="match status" value="2"/>
</dbReference>
<dbReference type="KEGG" id="dfa:DFA_11426"/>
<dbReference type="PANTHER" id="PTHR13780:SF36">
    <property type="entry name" value="CBS DOMAIN-CONTAINING PROTEIN"/>
    <property type="match status" value="1"/>
</dbReference>
<name>F4QCT3_CACFS</name>
<dbReference type="RefSeq" id="XP_004350369.1">
    <property type="nucleotide sequence ID" value="XM_004350319.1"/>
</dbReference>